<dbReference type="Proteomes" id="UP000008225">
    <property type="component" value="Chromosome X"/>
</dbReference>
<comment type="cofactor">
    <cofactor evidence="1">
        <name>Mn(2+)</name>
        <dbReference type="ChEBI" id="CHEBI:29035"/>
    </cofactor>
</comment>
<dbReference type="Gene3D" id="2.30.42.10">
    <property type="match status" value="1"/>
</dbReference>
<dbReference type="SMART" id="SM01329">
    <property type="entry name" value="Iso_dh"/>
    <property type="match status" value="1"/>
</dbReference>
<dbReference type="GO" id="GO:0006102">
    <property type="term" value="P:isocitrate metabolic process"/>
    <property type="evidence" value="ECO:0007669"/>
    <property type="project" value="TreeGrafter"/>
</dbReference>
<keyword evidence="6 16" id="KW-0816">Tricarboxylic acid cycle</keyword>
<reference evidence="18" key="2">
    <citation type="submission" date="2025-08" db="UniProtKB">
        <authorList>
            <consortium name="Ensembl"/>
        </authorList>
    </citation>
    <scope>IDENTIFICATION</scope>
</reference>
<dbReference type="AlphaFoldDB" id="A0A8I3W380"/>
<evidence type="ECO:0000256" key="11">
    <source>
        <dbReference type="ARBA" id="ARBA00022946"/>
    </source>
</evidence>
<comment type="subunit">
    <text evidence="5">Heterooligomer of subunits alpha (IDH3A), beta (IDH3B), and gamma (IDH3G) in the apparent ratio of 2:1:1. The heterodimer containing one IDH3A and one IDH3B subunit and the heterodimer containing one IDH3A and one IDH3G subunit assemble into a heterotetramer (which contains two subunits of IDH3A, one of IDH3B and one of IDH3G) and further into the heterooctamer.</text>
</comment>
<dbReference type="InterPro" id="IPR036034">
    <property type="entry name" value="PDZ_sf"/>
</dbReference>
<dbReference type="Pfam" id="PF00180">
    <property type="entry name" value="Iso_dh"/>
    <property type="match status" value="1"/>
</dbReference>
<keyword evidence="11 16" id="KW-0809">Transit peptide</keyword>
<evidence type="ECO:0000256" key="6">
    <source>
        <dbReference type="ARBA" id="ARBA00022532"/>
    </source>
</evidence>
<keyword evidence="13 16" id="KW-0496">Mitochondrion</keyword>
<keyword evidence="19" id="KW-1185">Reference proteome</keyword>
<dbReference type="Gene3D" id="3.40.718.10">
    <property type="entry name" value="Isopropylmalate Dehydrogenase"/>
    <property type="match status" value="1"/>
</dbReference>
<dbReference type="PROSITE" id="PS50106">
    <property type="entry name" value="PDZ"/>
    <property type="match status" value="1"/>
</dbReference>
<dbReference type="InterPro" id="IPR001478">
    <property type="entry name" value="PDZ"/>
</dbReference>
<dbReference type="PANTHER" id="PTHR11835">
    <property type="entry name" value="DECARBOXYLATING DEHYDROGENASES-ISOCITRATE, ISOPROPYLMALATE, TARTRATE"/>
    <property type="match status" value="1"/>
</dbReference>
<protein>
    <recommendedName>
        <fullName evidence="16">Isocitrate dehydrogenase [NAD] subunit, mitochondrial</fullName>
    </recommendedName>
</protein>
<keyword evidence="7" id="KW-0479">Metal-binding</keyword>
<dbReference type="GO" id="GO:0005524">
    <property type="term" value="F:ATP binding"/>
    <property type="evidence" value="ECO:0007669"/>
    <property type="project" value="UniProtKB-KW"/>
</dbReference>
<feature type="domain" description="PDZ" evidence="17">
    <location>
        <begin position="136"/>
        <end position="205"/>
    </location>
</feature>
<comment type="similarity">
    <text evidence="4 16">Belongs to the isocitrate and isopropylmalate dehydrogenases family.</text>
</comment>
<dbReference type="NCBIfam" id="TIGR00175">
    <property type="entry name" value="mito_nad_idh"/>
    <property type="match status" value="1"/>
</dbReference>
<reference evidence="18 19" key="1">
    <citation type="submission" date="2009-03" db="EMBL/GenBank/DDBJ databases">
        <authorList>
            <person name="Warren W."/>
            <person name="Ye L."/>
            <person name="Minx P."/>
            <person name="Worley K."/>
            <person name="Gibbs R."/>
            <person name="Wilson R.K."/>
        </authorList>
    </citation>
    <scope>NUCLEOTIDE SEQUENCE [LARGE SCALE GENOMIC DNA]</scope>
</reference>
<evidence type="ECO:0000313" key="19">
    <source>
        <dbReference type="Proteomes" id="UP000008225"/>
    </source>
</evidence>
<evidence type="ECO:0000313" key="18">
    <source>
        <dbReference type="Ensembl" id="ENSCJAP00000085670.1"/>
    </source>
</evidence>
<evidence type="ECO:0000256" key="14">
    <source>
        <dbReference type="ARBA" id="ARBA00023211"/>
    </source>
</evidence>
<keyword evidence="12" id="KW-0175">Coiled coil</keyword>
<evidence type="ECO:0000256" key="1">
    <source>
        <dbReference type="ARBA" id="ARBA00001936"/>
    </source>
</evidence>
<keyword evidence="14" id="KW-0464">Manganese</keyword>
<evidence type="ECO:0000256" key="16">
    <source>
        <dbReference type="RuleBase" id="RU361266"/>
    </source>
</evidence>
<proteinExistence type="inferred from homology"/>
<organism evidence="18 19">
    <name type="scientific">Callithrix jacchus</name>
    <name type="common">White-tufted-ear marmoset</name>
    <name type="synonym">Simia Jacchus</name>
    <dbReference type="NCBI Taxonomy" id="9483"/>
    <lineage>
        <taxon>Eukaryota</taxon>
        <taxon>Metazoa</taxon>
        <taxon>Chordata</taxon>
        <taxon>Craniata</taxon>
        <taxon>Vertebrata</taxon>
        <taxon>Euteleostomi</taxon>
        <taxon>Mammalia</taxon>
        <taxon>Eutheria</taxon>
        <taxon>Euarchontoglires</taxon>
        <taxon>Primates</taxon>
        <taxon>Haplorrhini</taxon>
        <taxon>Platyrrhini</taxon>
        <taxon>Cebidae</taxon>
        <taxon>Callitrichinae</taxon>
        <taxon>Callithrix</taxon>
        <taxon>Callithrix</taxon>
    </lineage>
</organism>
<dbReference type="InterPro" id="IPR019818">
    <property type="entry name" value="IsoCit/isopropylmalate_DH_CS"/>
</dbReference>
<dbReference type="GO" id="GO:0000287">
    <property type="term" value="F:magnesium ion binding"/>
    <property type="evidence" value="ECO:0007669"/>
    <property type="project" value="UniProtKB-UniRule"/>
</dbReference>
<evidence type="ECO:0000256" key="12">
    <source>
        <dbReference type="ARBA" id="ARBA00023054"/>
    </source>
</evidence>
<dbReference type="CDD" id="cd06716">
    <property type="entry name" value="PDZ2-PDZRN4-like"/>
    <property type="match status" value="1"/>
</dbReference>
<evidence type="ECO:0000256" key="3">
    <source>
        <dbReference type="ARBA" id="ARBA00004173"/>
    </source>
</evidence>
<dbReference type="GO" id="GO:0016616">
    <property type="term" value="F:oxidoreductase activity, acting on the CH-OH group of donors, NAD or NADP as acceptor"/>
    <property type="evidence" value="ECO:0007669"/>
    <property type="project" value="InterPro"/>
</dbReference>
<evidence type="ECO:0000256" key="5">
    <source>
        <dbReference type="ARBA" id="ARBA00011525"/>
    </source>
</evidence>
<dbReference type="PROSITE" id="PS00470">
    <property type="entry name" value="IDH_IMDH"/>
    <property type="match status" value="1"/>
</dbReference>
<dbReference type="Pfam" id="PF00595">
    <property type="entry name" value="PDZ"/>
    <property type="match status" value="1"/>
</dbReference>
<dbReference type="SUPFAM" id="SSF50156">
    <property type="entry name" value="PDZ domain-like"/>
    <property type="match status" value="1"/>
</dbReference>
<gene>
    <name evidence="18" type="primary">PDZD4</name>
    <name evidence="18" type="synonym">IDH3G</name>
</gene>
<dbReference type="Ensembl" id="ENSCJAT00000120664.1">
    <property type="protein sequence ID" value="ENSCJAP00000085670.1"/>
    <property type="gene ID" value="ENSCJAG00000011185.5"/>
</dbReference>
<evidence type="ECO:0000256" key="4">
    <source>
        <dbReference type="ARBA" id="ARBA00007769"/>
    </source>
</evidence>
<dbReference type="GO" id="GO:0051287">
    <property type="term" value="F:NAD binding"/>
    <property type="evidence" value="ECO:0007669"/>
    <property type="project" value="UniProtKB-UniRule"/>
</dbReference>
<evidence type="ECO:0000256" key="13">
    <source>
        <dbReference type="ARBA" id="ARBA00023128"/>
    </source>
</evidence>
<dbReference type="FunFam" id="2.30.42.10:FF:000028">
    <property type="entry name" value="PDZ domain containing ring finger 4"/>
    <property type="match status" value="1"/>
</dbReference>
<reference evidence="18" key="3">
    <citation type="submission" date="2025-09" db="UniProtKB">
        <authorList>
            <consortium name="Ensembl"/>
        </authorList>
    </citation>
    <scope>IDENTIFICATION</scope>
</reference>
<evidence type="ECO:0000256" key="10">
    <source>
        <dbReference type="ARBA" id="ARBA00022842"/>
    </source>
</evidence>
<dbReference type="InterPro" id="IPR004434">
    <property type="entry name" value="Isocitrate_DH_NAD"/>
</dbReference>
<evidence type="ECO:0000256" key="9">
    <source>
        <dbReference type="ARBA" id="ARBA00022840"/>
    </source>
</evidence>
<dbReference type="GO" id="GO:0006099">
    <property type="term" value="P:tricarboxylic acid cycle"/>
    <property type="evidence" value="ECO:0007669"/>
    <property type="project" value="UniProtKB-UniRule"/>
</dbReference>
<sequence>MGCNMCVVQKPEEQYKVMLQVNGKELSKLSQEQTLQALRSSKEPLVIQVLRRSPRLRGDSSCHDLQLVDSGTQTDITFEHIMALGKLRPPTPPMVILEPYVLSELPPISHEYYDPAEFMEGGPQEADRLDELEYEEVELYKSSHRDKLGLMVCYRTDDEEDLGIYVGEVNPNGIAAKDGRIREGDRIIQINGVDVQNREEAVAILSQEENTNISLLVARPESQLAKRWKDSDRDDFLDDFGSENEGELRARKLKSPPAHQVLGAYEAPSRSSSSPPSAKYGGRHTVTMIPGDGIGPELMLHVKSVFRHACVPVDFEEVHVSSNADEEDIRNAIMAIRRNRVALKGNIETNHNLPPSHKSRNNILRTSLDLYANVIHCKSLPGVVTRHKDIDILIVRENTEGEYSSLEHESVAGVVESLKIITKAKSLRIAEYAFKLAQESGRKKVTAVHKANIMKLGDGLFLQCCREVAAGYPQITFENMIVDNTTMQLVSRPQQFDVMVMPNLYGNIVNNVCAGLVGGPGLVAGANYGHVYAVFETATRNTGKSIANKNIANPTATLLASCMMLDHLKLHSYATSIRKAVLASMDNENMHTPDIGGQGTTSEAIQDIIRHIRVVNGRAVEA</sequence>
<comment type="cofactor">
    <cofactor evidence="2">
        <name>Mg(2+)</name>
        <dbReference type="ChEBI" id="CHEBI:18420"/>
    </cofactor>
</comment>
<dbReference type="InterPro" id="IPR024084">
    <property type="entry name" value="IsoPropMal-DH-like_dom"/>
</dbReference>
<name>A0A8I3W380_CALJA</name>
<dbReference type="GeneTree" id="ENSGT00950000183062"/>
<keyword evidence="8" id="KW-0547">Nucleotide-binding</keyword>
<dbReference type="FunFam" id="3.40.718.10:FF:000011">
    <property type="entry name" value="Isocitrate dehydrogenase [NAD] subunit, mitochondrial"/>
    <property type="match status" value="1"/>
</dbReference>
<comment type="function">
    <text evidence="15">Regulatory subunit which plays a role in the allosteric regulation of the enzyme catalyzing the decarboxylation of isocitrate (ICT) into alpha-ketoglutarate. The heterodimer composed of the alpha (IDH3A) and beta (IDH3B) subunits and the heterodimer composed of the alpha (IDH3A) and gamma (IDH3G) subunits, have considerable basal activity but the full activity of the heterotetramer (containing two subunits of IDH3A, one of IDH3B and one of IDH3G) requires the assembly and cooperative function of both heterodimers.</text>
</comment>
<dbReference type="SMART" id="SM00228">
    <property type="entry name" value="PDZ"/>
    <property type="match status" value="1"/>
</dbReference>
<accession>A0A8I3W380</accession>
<keyword evidence="9" id="KW-0067">ATP-binding</keyword>
<keyword evidence="10" id="KW-0460">Magnesium</keyword>
<evidence type="ECO:0000256" key="8">
    <source>
        <dbReference type="ARBA" id="ARBA00022741"/>
    </source>
</evidence>
<dbReference type="PANTHER" id="PTHR11835:SF60">
    <property type="entry name" value="ISOCITRATE DEHYDROGENASE [NAD] SUBUNIT, MITOCHONDRIAL"/>
    <property type="match status" value="1"/>
</dbReference>
<evidence type="ECO:0000256" key="2">
    <source>
        <dbReference type="ARBA" id="ARBA00001946"/>
    </source>
</evidence>
<evidence type="ECO:0000256" key="7">
    <source>
        <dbReference type="ARBA" id="ARBA00022723"/>
    </source>
</evidence>
<comment type="subcellular location">
    <subcellularLocation>
        <location evidence="3 16">Mitochondrion</location>
    </subcellularLocation>
</comment>
<evidence type="ECO:0000256" key="15">
    <source>
        <dbReference type="ARBA" id="ARBA00049641"/>
    </source>
</evidence>
<dbReference type="GO" id="GO:0005739">
    <property type="term" value="C:mitochondrion"/>
    <property type="evidence" value="ECO:0007669"/>
    <property type="project" value="UniProtKB-SubCell"/>
</dbReference>
<dbReference type="SUPFAM" id="SSF53659">
    <property type="entry name" value="Isocitrate/Isopropylmalate dehydrogenase-like"/>
    <property type="match status" value="1"/>
</dbReference>
<evidence type="ECO:0000259" key="17">
    <source>
        <dbReference type="PROSITE" id="PS50106"/>
    </source>
</evidence>